<dbReference type="STRING" id="316274.Haur_3065"/>
<keyword evidence="10 13" id="KW-1133">Transmembrane helix</keyword>
<feature type="transmembrane region" description="Helical" evidence="13">
    <location>
        <begin position="12"/>
        <end position="31"/>
    </location>
</feature>
<dbReference type="HOGENOM" id="CLU_086979_0_0_0"/>
<organism evidence="14 15">
    <name type="scientific">Herpetosiphon aurantiacus (strain ATCC 23779 / DSM 785 / 114-95)</name>
    <dbReference type="NCBI Taxonomy" id="316274"/>
    <lineage>
        <taxon>Bacteria</taxon>
        <taxon>Bacillati</taxon>
        <taxon>Chloroflexota</taxon>
        <taxon>Chloroflexia</taxon>
        <taxon>Herpetosiphonales</taxon>
        <taxon>Herpetosiphonaceae</taxon>
        <taxon>Herpetosiphon</taxon>
    </lineage>
</organism>
<dbReference type="AlphaFoldDB" id="A9B4Y0"/>
<keyword evidence="8" id="KW-0378">Hydrolase</keyword>
<protein>
    <submittedName>
        <fullName evidence="14">Peptidase M50</fullName>
    </submittedName>
</protein>
<evidence type="ECO:0000256" key="13">
    <source>
        <dbReference type="SAM" id="Phobius"/>
    </source>
</evidence>
<proteinExistence type="inferred from homology"/>
<dbReference type="InterPro" id="IPR044537">
    <property type="entry name" value="Rip2-like"/>
</dbReference>
<reference evidence="14 15" key="1">
    <citation type="journal article" date="2011" name="Stand. Genomic Sci.">
        <title>Complete genome sequence of the filamentous gliding predatory bacterium Herpetosiphon aurantiacus type strain (114-95(T)).</title>
        <authorList>
            <person name="Kiss H."/>
            <person name="Nett M."/>
            <person name="Domin N."/>
            <person name="Martin K."/>
            <person name="Maresca J.A."/>
            <person name="Copeland A."/>
            <person name="Lapidus A."/>
            <person name="Lucas S."/>
            <person name="Berry K.W."/>
            <person name="Glavina Del Rio T."/>
            <person name="Dalin E."/>
            <person name="Tice H."/>
            <person name="Pitluck S."/>
            <person name="Richardson P."/>
            <person name="Bruce D."/>
            <person name="Goodwin L."/>
            <person name="Han C."/>
            <person name="Detter J.C."/>
            <person name="Schmutz J."/>
            <person name="Brettin T."/>
            <person name="Land M."/>
            <person name="Hauser L."/>
            <person name="Kyrpides N.C."/>
            <person name="Ivanova N."/>
            <person name="Goker M."/>
            <person name="Woyke T."/>
            <person name="Klenk H.P."/>
            <person name="Bryant D.A."/>
        </authorList>
    </citation>
    <scope>NUCLEOTIDE SEQUENCE [LARGE SCALE GENOMIC DNA]</scope>
    <source>
        <strain evidence="15">ATCC 23779 / DSM 785 / 114-95</strain>
    </source>
</reference>
<name>A9B4Y0_HERA2</name>
<dbReference type="eggNOG" id="COG1994">
    <property type="taxonomic scope" value="Bacteria"/>
</dbReference>
<evidence type="ECO:0000313" key="15">
    <source>
        <dbReference type="Proteomes" id="UP000000787"/>
    </source>
</evidence>
<keyword evidence="6 13" id="KW-0812">Transmembrane</keyword>
<comment type="cofactor">
    <cofactor evidence="1">
        <name>Zn(2+)</name>
        <dbReference type="ChEBI" id="CHEBI:29105"/>
    </cofactor>
</comment>
<dbReference type="GO" id="GO:0006508">
    <property type="term" value="P:proteolysis"/>
    <property type="evidence" value="ECO:0007669"/>
    <property type="project" value="UniProtKB-KW"/>
</dbReference>
<keyword evidence="7" id="KW-0479">Metal-binding</keyword>
<dbReference type="GO" id="GO:0005886">
    <property type="term" value="C:plasma membrane"/>
    <property type="evidence" value="ECO:0007669"/>
    <property type="project" value="UniProtKB-SubCell"/>
</dbReference>
<keyword evidence="4" id="KW-1003">Cell membrane</keyword>
<comment type="subcellular location">
    <subcellularLocation>
        <location evidence="2">Cell membrane</location>
        <topology evidence="2">Multi-pass membrane protein</topology>
    </subcellularLocation>
</comment>
<dbReference type="InParanoid" id="A9B4Y0"/>
<evidence type="ECO:0000256" key="10">
    <source>
        <dbReference type="ARBA" id="ARBA00022989"/>
    </source>
</evidence>
<comment type="similarity">
    <text evidence="3">Belongs to the peptidase M50B family.</text>
</comment>
<dbReference type="FunCoup" id="A9B4Y0">
    <property type="interactions" value="59"/>
</dbReference>
<keyword evidence="12 13" id="KW-0472">Membrane</keyword>
<keyword evidence="11" id="KW-0482">Metalloprotease</keyword>
<evidence type="ECO:0000256" key="5">
    <source>
        <dbReference type="ARBA" id="ARBA00022670"/>
    </source>
</evidence>
<dbReference type="BioCyc" id="HAUR316274:GHYA-3097-MONOMER"/>
<accession>A9B4Y0</accession>
<evidence type="ECO:0000256" key="6">
    <source>
        <dbReference type="ARBA" id="ARBA00022692"/>
    </source>
</evidence>
<evidence type="ECO:0000256" key="2">
    <source>
        <dbReference type="ARBA" id="ARBA00004651"/>
    </source>
</evidence>
<dbReference type="EMBL" id="CP000875">
    <property type="protein sequence ID" value="ABX05703.1"/>
    <property type="molecule type" value="Genomic_DNA"/>
</dbReference>
<feature type="transmembrane region" description="Helical" evidence="13">
    <location>
        <begin position="126"/>
        <end position="149"/>
    </location>
</feature>
<feature type="transmembrane region" description="Helical" evidence="13">
    <location>
        <begin position="89"/>
        <end position="114"/>
    </location>
</feature>
<sequence>MQIDMNDFVMRLVAIVLGVTIHEFSHAFVALRLGDPTAAQEGRVSLNPVVHFDPLGAFMMFFVMLGYAPMAWGRPVPINVFRIRWGRRGFALSSLAGPTSNLLLASIFAIPLYINGGMWLSEQLYTFLYYVIITNIGLAAFNMLPLPPLDGFNTFAGLLPQGWATPMERLRRPANIILMILILLPWMINRLNLGQLDLDPRILDAMIAPIFQLFQRIVLPVAGCCHAVGHNHDHAEA</sequence>
<keyword evidence="9" id="KW-0862">Zinc</keyword>
<dbReference type="PANTHER" id="PTHR35864">
    <property type="entry name" value="ZINC METALLOPROTEASE MJ0611-RELATED"/>
    <property type="match status" value="1"/>
</dbReference>
<dbReference type="PANTHER" id="PTHR35864:SF1">
    <property type="entry name" value="ZINC METALLOPROTEASE YWHC-RELATED"/>
    <property type="match status" value="1"/>
</dbReference>
<evidence type="ECO:0000313" key="14">
    <source>
        <dbReference type="EMBL" id="ABX05703.1"/>
    </source>
</evidence>
<gene>
    <name evidence="14" type="ordered locus">Haur_3065</name>
</gene>
<evidence type="ECO:0000256" key="4">
    <source>
        <dbReference type="ARBA" id="ARBA00022475"/>
    </source>
</evidence>
<evidence type="ECO:0000256" key="12">
    <source>
        <dbReference type="ARBA" id="ARBA00023136"/>
    </source>
</evidence>
<keyword evidence="5" id="KW-0645">Protease</keyword>
<evidence type="ECO:0000256" key="1">
    <source>
        <dbReference type="ARBA" id="ARBA00001947"/>
    </source>
</evidence>
<dbReference type="KEGG" id="hau:Haur_3065"/>
<dbReference type="Proteomes" id="UP000000787">
    <property type="component" value="Chromosome"/>
</dbReference>
<feature type="transmembrane region" description="Helical" evidence="13">
    <location>
        <begin position="51"/>
        <end position="68"/>
    </location>
</feature>
<evidence type="ECO:0000256" key="11">
    <source>
        <dbReference type="ARBA" id="ARBA00023049"/>
    </source>
</evidence>
<dbReference type="GO" id="GO:0008237">
    <property type="term" value="F:metallopeptidase activity"/>
    <property type="evidence" value="ECO:0007669"/>
    <property type="project" value="UniProtKB-KW"/>
</dbReference>
<evidence type="ECO:0000256" key="3">
    <source>
        <dbReference type="ARBA" id="ARBA00007931"/>
    </source>
</evidence>
<evidence type="ECO:0000256" key="8">
    <source>
        <dbReference type="ARBA" id="ARBA00022801"/>
    </source>
</evidence>
<evidence type="ECO:0000256" key="7">
    <source>
        <dbReference type="ARBA" id="ARBA00022723"/>
    </source>
</evidence>
<dbReference type="CDD" id="cd06158">
    <property type="entry name" value="S2P-M50_like_1"/>
    <property type="match status" value="1"/>
</dbReference>
<dbReference type="GO" id="GO:0046872">
    <property type="term" value="F:metal ion binding"/>
    <property type="evidence" value="ECO:0007669"/>
    <property type="project" value="UniProtKB-KW"/>
</dbReference>
<keyword evidence="15" id="KW-1185">Reference proteome</keyword>
<evidence type="ECO:0000256" key="9">
    <source>
        <dbReference type="ARBA" id="ARBA00022833"/>
    </source>
</evidence>
<dbReference type="InterPro" id="IPR052348">
    <property type="entry name" value="Metallopeptidase_M50B"/>
</dbReference>